<dbReference type="EMBL" id="SSTE01001018">
    <property type="protein sequence ID" value="KAA0065897.1"/>
    <property type="molecule type" value="Genomic_DNA"/>
</dbReference>
<reference evidence="3 4" key="1">
    <citation type="submission" date="2019-08" db="EMBL/GenBank/DDBJ databases">
        <title>Draft genome sequences of two oriental melons (Cucumis melo L. var makuwa).</title>
        <authorList>
            <person name="Kwon S.-Y."/>
        </authorList>
    </citation>
    <scope>NUCLEOTIDE SEQUENCE [LARGE SCALE GENOMIC DNA]</scope>
    <source>
        <strain evidence="4">cv. Chang Bougi</strain>
        <strain evidence="3">cv. SW 3</strain>
        <tissue evidence="1">Leaf</tissue>
    </source>
</reference>
<gene>
    <name evidence="2" type="ORF">E5676_scaffold259G00490</name>
    <name evidence="1" type="ORF">E6C27_scaffold538G00760</name>
</gene>
<sequence>MASLLTDGIVEGQSTSRPPYFDGPYVSMKKVDNVDKPKLEEEFTNIINALKDLGKVCTTSKNVRKILRSLPKTWEAKVTVIQEAKHPRKLPLEELIGSLMAHEIIMKEHLEDRSKKKKSIALKTIYLLKVDPEDEDSLDEDDIAYFSLKFLEHDGCEKDNLIKVSVETSRKKVNVLSSDMTTRYGKRDVGSFFGKRKGTVGQLKVWIPNEISSDTVLYGCGLIYRTMLDGIPTLAMRKMLMRHWWGVTSKSKNVNVARNYWISQVTHVILARANPMPMRGDSYVSE</sequence>
<dbReference type="AlphaFoldDB" id="A0A5A7VFP5"/>
<organism evidence="1 3">
    <name type="scientific">Cucumis melo var. makuwa</name>
    <name type="common">Oriental melon</name>
    <dbReference type="NCBI Taxonomy" id="1194695"/>
    <lineage>
        <taxon>Eukaryota</taxon>
        <taxon>Viridiplantae</taxon>
        <taxon>Streptophyta</taxon>
        <taxon>Embryophyta</taxon>
        <taxon>Tracheophyta</taxon>
        <taxon>Spermatophyta</taxon>
        <taxon>Magnoliopsida</taxon>
        <taxon>eudicotyledons</taxon>
        <taxon>Gunneridae</taxon>
        <taxon>Pentapetalae</taxon>
        <taxon>rosids</taxon>
        <taxon>fabids</taxon>
        <taxon>Cucurbitales</taxon>
        <taxon>Cucurbitaceae</taxon>
        <taxon>Benincaseae</taxon>
        <taxon>Cucumis</taxon>
    </lineage>
</organism>
<proteinExistence type="predicted"/>
<protein>
    <submittedName>
        <fullName evidence="1">Zf-CCHC domain-containing protein/DUF4219 domain-containing protein/UBN2 domain-containing protein</fullName>
    </submittedName>
</protein>
<name>A0A5A7VFP5_CUCMM</name>
<comment type="caution">
    <text evidence="1">The sequence shown here is derived from an EMBL/GenBank/DDBJ whole genome shotgun (WGS) entry which is preliminary data.</text>
</comment>
<dbReference type="Proteomes" id="UP000321393">
    <property type="component" value="Unassembled WGS sequence"/>
</dbReference>
<dbReference type="EMBL" id="SSTD01008710">
    <property type="protein sequence ID" value="TYK15120.1"/>
    <property type="molecule type" value="Genomic_DNA"/>
</dbReference>
<evidence type="ECO:0000313" key="4">
    <source>
        <dbReference type="Proteomes" id="UP000321947"/>
    </source>
</evidence>
<dbReference type="Pfam" id="PF14223">
    <property type="entry name" value="Retrotran_gag_2"/>
    <property type="match status" value="1"/>
</dbReference>
<accession>A0A5A7VFP5</accession>
<evidence type="ECO:0000313" key="2">
    <source>
        <dbReference type="EMBL" id="TYK15120.1"/>
    </source>
</evidence>
<dbReference type="Proteomes" id="UP000321947">
    <property type="component" value="Unassembled WGS sequence"/>
</dbReference>
<evidence type="ECO:0000313" key="3">
    <source>
        <dbReference type="Proteomes" id="UP000321393"/>
    </source>
</evidence>
<evidence type="ECO:0000313" key="1">
    <source>
        <dbReference type="EMBL" id="KAA0065897.1"/>
    </source>
</evidence>
<dbReference type="OrthoDB" id="1000712at2759"/>